<dbReference type="OrthoDB" id="5422561at2"/>
<proteinExistence type="predicted"/>
<evidence type="ECO:0008006" key="3">
    <source>
        <dbReference type="Google" id="ProtNLM"/>
    </source>
</evidence>
<sequence length="82" mass="9099">MPFLIVKKSGVMATIKLSDDFINEAKATAIAMHRSVPKQIEHWARLGKIAEENPDLPIGFVKDVLISLQEVEAGDVTEYEFG</sequence>
<keyword evidence="2" id="KW-1185">Reference proteome</keyword>
<dbReference type="RefSeq" id="WP_087145724.1">
    <property type="nucleotide sequence ID" value="NZ_FUKJ01000030.1"/>
</dbReference>
<dbReference type="EMBL" id="FUKJ01000030">
    <property type="protein sequence ID" value="SJM89640.1"/>
    <property type="molecule type" value="Genomic_DNA"/>
</dbReference>
<dbReference type="Proteomes" id="UP000195442">
    <property type="component" value="Unassembled WGS sequence"/>
</dbReference>
<organism evidence="1 2">
    <name type="scientific">Crenothrix polyspora</name>
    <dbReference type="NCBI Taxonomy" id="360316"/>
    <lineage>
        <taxon>Bacteria</taxon>
        <taxon>Pseudomonadati</taxon>
        <taxon>Pseudomonadota</taxon>
        <taxon>Gammaproteobacteria</taxon>
        <taxon>Methylococcales</taxon>
        <taxon>Crenotrichaceae</taxon>
        <taxon>Crenothrix</taxon>
    </lineage>
</organism>
<dbReference type="InterPro" id="IPR021831">
    <property type="entry name" value="ParD-like"/>
</dbReference>
<reference evidence="2" key="1">
    <citation type="submission" date="2017-02" db="EMBL/GenBank/DDBJ databases">
        <authorList>
            <person name="Daims H."/>
        </authorList>
    </citation>
    <scope>NUCLEOTIDE SEQUENCE [LARGE SCALE GENOMIC DNA]</scope>
</reference>
<gene>
    <name evidence="1" type="ORF">CRENPOLYSF2_1250001</name>
</gene>
<dbReference type="Pfam" id="PF11903">
    <property type="entry name" value="ParD_like"/>
    <property type="match status" value="1"/>
</dbReference>
<name>A0A1R4H0Q6_9GAMM</name>
<accession>A0A1R4H0Q6</accession>
<dbReference type="AlphaFoldDB" id="A0A1R4H0Q6"/>
<evidence type="ECO:0000313" key="2">
    <source>
        <dbReference type="Proteomes" id="UP000195442"/>
    </source>
</evidence>
<evidence type="ECO:0000313" key="1">
    <source>
        <dbReference type="EMBL" id="SJM89640.1"/>
    </source>
</evidence>
<protein>
    <recommendedName>
        <fullName evidence="3">ParD-like antitoxin of type II toxin-antitoxin system</fullName>
    </recommendedName>
</protein>